<dbReference type="CDD" id="cd18547">
    <property type="entry name" value="ABC_6TM_Tm288_like"/>
    <property type="match status" value="1"/>
</dbReference>
<keyword evidence="6 12" id="KW-0067">ATP-binding</keyword>
<feature type="transmembrane region" description="Helical" evidence="9">
    <location>
        <begin position="282"/>
        <end position="309"/>
    </location>
</feature>
<dbReference type="InterPro" id="IPR039421">
    <property type="entry name" value="Type_1_exporter"/>
</dbReference>
<dbReference type="GO" id="GO:0015421">
    <property type="term" value="F:ABC-type oligopeptide transporter activity"/>
    <property type="evidence" value="ECO:0007669"/>
    <property type="project" value="TreeGrafter"/>
</dbReference>
<evidence type="ECO:0000256" key="2">
    <source>
        <dbReference type="ARBA" id="ARBA00022448"/>
    </source>
</evidence>
<evidence type="ECO:0000256" key="6">
    <source>
        <dbReference type="ARBA" id="ARBA00022840"/>
    </source>
</evidence>
<keyword evidence="2" id="KW-0813">Transport</keyword>
<dbReference type="EMBL" id="CP162599">
    <property type="protein sequence ID" value="XDK33906.1"/>
    <property type="molecule type" value="Genomic_DNA"/>
</dbReference>
<evidence type="ECO:0000256" key="7">
    <source>
        <dbReference type="ARBA" id="ARBA00022989"/>
    </source>
</evidence>
<evidence type="ECO:0000313" key="12">
    <source>
        <dbReference type="EMBL" id="XDK33906.1"/>
    </source>
</evidence>
<dbReference type="GO" id="GO:0016887">
    <property type="term" value="F:ATP hydrolysis activity"/>
    <property type="evidence" value="ECO:0007669"/>
    <property type="project" value="InterPro"/>
</dbReference>
<evidence type="ECO:0000259" key="11">
    <source>
        <dbReference type="PROSITE" id="PS50929"/>
    </source>
</evidence>
<evidence type="ECO:0000256" key="1">
    <source>
        <dbReference type="ARBA" id="ARBA00004651"/>
    </source>
</evidence>
<dbReference type="InterPro" id="IPR003593">
    <property type="entry name" value="AAA+_ATPase"/>
</dbReference>
<protein>
    <submittedName>
        <fullName evidence="12">ABC transporter ATP-binding protein</fullName>
    </submittedName>
</protein>
<dbReference type="FunFam" id="1.20.1560.10:FF:000011">
    <property type="entry name" value="Multidrug ABC transporter ATP-binding protein"/>
    <property type="match status" value="1"/>
</dbReference>
<proteinExistence type="predicted"/>
<dbReference type="GO" id="GO:0005524">
    <property type="term" value="F:ATP binding"/>
    <property type="evidence" value="ECO:0007669"/>
    <property type="project" value="UniProtKB-KW"/>
</dbReference>
<organism evidence="12">
    <name type="scientific">Ornithinibacillus sp. 4-3</name>
    <dbReference type="NCBI Taxonomy" id="3231488"/>
    <lineage>
        <taxon>Bacteria</taxon>
        <taxon>Bacillati</taxon>
        <taxon>Bacillota</taxon>
        <taxon>Bacilli</taxon>
        <taxon>Bacillales</taxon>
        <taxon>Bacillaceae</taxon>
        <taxon>Ornithinibacillus</taxon>
    </lineage>
</organism>
<dbReference type="PROSITE" id="PS50929">
    <property type="entry name" value="ABC_TM1F"/>
    <property type="match status" value="1"/>
</dbReference>
<dbReference type="Pfam" id="PF00005">
    <property type="entry name" value="ABC_tran"/>
    <property type="match status" value="1"/>
</dbReference>
<feature type="transmembrane region" description="Helical" evidence="9">
    <location>
        <begin position="191"/>
        <end position="208"/>
    </location>
</feature>
<gene>
    <name evidence="12" type="ORF">AB4Y30_06000</name>
</gene>
<evidence type="ECO:0000256" key="8">
    <source>
        <dbReference type="ARBA" id="ARBA00023136"/>
    </source>
</evidence>
<dbReference type="PROSITE" id="PS50893">
    <property type="entry name" value="ABC_TRANSPORTER_2"/>
    <property type="match status" value="1"/>
</dbReference>
<accession>A0AB39HVA3</accession>
<keyword evidence="7 9" id="KW-1133">Transmembrane helix</keyword>
<comment type="subcellular location">
    <subcellularLocation>
        <location evidence="1">Cell membrane</location>
        <topology evidence="1">Multi-pass membrane protein</topology>
    </subcellularLocation>
</comment>
<dbReference type="FunFam" id="3.40.50.300:FF:000287">
    <property type="entry name" value="Multidrug ABC transporter ATP-binding protein"/>
    <property type="match status" value="1"/>
</dbReference>
<feature type="transmembrane region" description="Helical" evidence="9">
    <location>
        <begin position="49"/>
        <end position="74"/>
    </location>
</feature>
<evidence type="ECO:0000256" key="3">
    <source>
        <dbReference type="ARBA" id="ARBA00022475"/>
    </source>
</evidence>
<keyword evidence="8 9" id="KW-0472">Membrane</keyword>
<dbReference type="RefSeq" id="WP_368654584.1">
    <property type="nucleotide sequence ID" value="NZ_CP162599.1"/>
</dbReference>
<evidence type="ECO:0000256" key="4">
    <source>
        <dbReference type="ARBA" id="ARBA00022692"/>
    </source>
</evidence>
<dbReference type="SMART" id="SM00382">
    <property type="entry name" value="AAA"/>
    <property type="match status" value="1"/>
</dbReference>
<dbReference type="AlphaFoldDB" id="A0AB39HVA3"/>
<dbReference type="PANTHER" id="PTHR43394:SF1">
    <property type="entry name" value="ATP-BINDING CASSETTE SUB-FAMILY B MEMBER 10, MITOCHONDRIAL"/>
    <property type="match status" value="1"/>
</dbReference>
<evidence type="ECO:0000259" key="10">
    <source>
        <dbReference type="PROSITE" id="PS50893"/>
    </source>
</evidence>
<dbReference type="Pfam" id="PF00664">
    <property type="entry name" value="ABC_membrane"/>
    <property type="match status" value="1"/>
</dbReference>
<sequence>MFTKLLKEPFQYERIPLSKVKRDKKNRPKNMWKTIKRIWSYLTREKGKLTLVISMVLISSALSLLGPFMVGMAIDDFIVQQNVNGLGTLLLLLVGVYLMHSVSVFLQNYWMIGIAQNAVYKMRDELFRQFHQLPISFFDKRKHGELMSRVTNDIDNVNITLNQSVIQIFASVLTLIGTVGVMLYLSPLLTVITMTIIPVMFICMRWITKRTGPLFKLQQNRLGEVNGFVEEMVSGHHVIKTFSQEERVNTDFREKNDQLQLSGFWSMVFSGYIPKVMNMLNFLSFGLIALFGGILAFNGYITVGVIVIFTEYARQFTRPLNELSNQFNVLLSAVAGAERVFHIMDETQEEADEKDAKTLDHIQGRLEFKDVSFAYEKELTLQNINFTAQPGETIAFVGHTGAGKSTIINLVSRFYNYTGGEILLDGIPLKQIKRNDLRSHMAFVLQDPFLFHGTIRENIRYGDLKATDEEIIKAAKNANAHDFIMELPKGYDTILNTDGTGISQGQRQLITIARAFLAKPSLLVLDEATSNIDTITEMKIQQGLKKLMNGRTSLVIAHRLNTIQEADQIIMLENGKIIERGNHDALVEQQGKYNQLYQNQLKRLMP</sequence>
<name>A0AB39HVA3_9BACI</name>
<dbReference type="InterPro" id="IPR011527">
    <property type="entry name" value="ABC1_TM_dom"/>
</dbReference>
<dbReference type="PROSITE" id="PS00211">
    <property type="entry name" value="ABC_TRANSPORTER_1"/>
    <property type="match status" value="1"/>
</dbReference>
<feature type="transmembrane region" description="Helical" evidence="9">
    <location>
        <begin position="165"/>
        <end position="185"/>
    </location>
</feature>
<reference evidence="12" key="1">
    <citation type="submission" date="2024-07" db="EMBL/GenBank/DDBJ databases">
        <title>Halotolerant mesophilic bacterium Ornithinibacillus sp. 4-3, sp. nov., isolated from soil.</title>
        <authorList>
            <person name="Sidarenka A.V."/>
            <person name="Guliayeva D.E."/>
            <person name="Leanovich S.I."/>
            <person name="Hileuskaya K.S."/>
            <person name="Akhremchuk A.E."/>
            <person name="Sikolenko M.A."/>
            <person name="Valentovich L.N."/>
        </authorList>
    </citation>
    <scope>NUCLEOTIDE SEQUENCE</scope>
    <source>
        <strain evidence="12">4-3</strain>
    </source>
</reference>
<dbReference type="CDD" id="cd03254">
    <property type="entry name" value="ABCC_Glucan_exporter_like"/>
    <property type="match status" value="1"/>
</dbReference>
<evidence type="ECO:0000256" key="9">
    <source>
        <dbReference type="SAM" id="Phobius"/>
    </source>
</evidence>
<evidence type="ECO:0000256" key="5">
    <source>
        <dbReference type="ARBA" id="ARBA00022741"/>
    </source>
</evidence>
<dbReference type="Gene3D" id="3.40.50.300">
    <property type="entry name" value="P-loop containing nucleotide triphosphate hydrolases"/>
    <property type="match status" value="1"/>
</dbReference>
<dbReference type="SUPFAM" id="SSF90123">
    <property type="entry name" value="ABC transporter transmembrane region"/>
    <property type="match status" value="1"/>
</dbReference>
<dbReference type="Gene3D" id="1.20.1560.10">
    <property type="entry name" value="ABC transporter type 1, transmembrane domain"/>
    <property type="match status" value="1"/>
</dbReference>
<dbReference type="PANTHER" id="PTHR43394">
    <property type="entry name" value="ATP-DEPENDENT PERMEASE MDL1, MITOCHONDRIAL"/>
    <property type="match status" value="1"/>
</dbReference>
<dbReference type="InterPro" id="IPR036640">
    <property type="entry name" value="ABC1_TM_sf"/>
</dbReference>
<feature type="transmembrane region" description="Helical" evidence="9">
    <location>
        <begin position="86"/>
        <end position="106"/>
    </location>
</feature>
<dbReference type="InterPro" id="IPR017871">
    <property type="entry name" value="ABC_transporter-like_CS"/>
</dbReference>
<dbReference type="InterPro" id="IPR027417">
    <property type="entry name" value="P-loop_NTPase"/>
</dbReference>
<feature type="domain" description="ABC transporter" evidence="10">
    <location>
        <begin position="366"/>
        <end position="599"/>
    </location>
</feature>
<keyword evidence="4 9" id="KW-0812">Transmembrane</keyword>
<feature type="domain" description="ABC transmembrane type-1" evidence="11">
    <location>
        <begin position="51"/>
        <end position="332"/>
    </location>
</feature>
<dbReference type="InterPro" id="IPR003439">
    <property type="entry name" value="ABC_transporter-like_ATP-bd"/>
</dbReference>
<keyword evidence="5" id="KW-0547">Nucleotide-binding</keyword>
<keyword evidence="3" id="KW-1003">Cell membrane</keyword>
<dbReference type="SUPFAM" id="SSF52540">
    <property type="entry name" value="P-loop containing nucleoside triphosphate hydrolases"/>
    <property type="match status" value="1"/>
</dbReference>
<dbReference type="GO" id="GO:0005886">
    <property type="term" value="C:plasma membrane"/>
    <property type="evidence" value="ECO:0007669"/>
    <property type="project" value="UniProtKB-SubCell"/>
</dbReference>